<evidence type="ECO:0000256" key="2">
    <source>
        <dbReference type="ARBA" id="ARBA00022692"/>
    </source>
</evidence>
<organism evidence="7 8">
    <name type="scientific">Candidatus Roizmanbacteria bacterium CG17_big_fil_post_rev_8_21_14_2_50_39_7</name>
    <dbReference type="NCBI Taxonomy" id="1974858"/>
    <lineage>
        <taxon>Bacteria</taxon>
        <taxon>Candidatus Roizmaniibacteriota</taxon>
    </lineage>
</organism>
<dbReference type="GO" id="GO:0005262">
    <property type="term" value="F:calcium channel activity"/>
    <property type="evidence" value="ECO:0007669"/>
    <property type="project" value="TreeGrafter"/>
</dbReference>
<dbReference type="GO" id="GO:0008273">
    <property type="term" value="F:calcium, potassium:sodium antiporter activity"/>
    <property type="evidence" value="ECO:0007669"/>
    <property type="project" value="TreeGrafter"/>
</dbReference>
<feature type="transmembrane region" description="Helical" evidence="5">
    <location>
        <begin position="35"/>
        <end position="62"/>
    </location>
</feature>
<accession>A0A2M7EKZ1</accession>
<feature type="transmembrane region" description="Helical" evidence="5">
    <location>
        <begin position="104"/>
        <end position="121"/>
    </location>
</feature>
<feature type="non-terminal residue" evidence="7">
    <location>
        <position position="155"/>
    </location>
</feature>
<evidence type="ECO:0000256" key="5">
    <source>
        <dbReference type="SAM" id="Phobius"/>
    </source>
</evidence>
<dbReference type="Pfam" id="PF01699">
    <property type="entry name" value="Na_Ca_ex"/>
    <property type="match status" value="1"/>
</dbReference>
<evidence type="ECO:0000256" key="3">
    <source>
        <dbReference type="ARBA" id="ARBA00022989"/>
    </source>
</evidence>
<dbReference type="AlphaFoldDB" id="A0A2M7EKZ1"/>
<dbReference type="Proteomes" id="UP000228762">
    <property type="component" value="Unassembled WGS sequence"/>
</dbReference>
<dbReference type="InterPro" id="IPR044880">
    <property type="entry name" value="NCX_ion-bd_dom_sf"/>
</dbReference>
<dbReference type="GO" id="GO:0005886">
    <property type="term" value="C:plasma membrane"/>
    <property type="evidence" value="ECO:0007669"/>
    <property type="project" value="TreeGrafter"/>
</dbReference>
<evidence type="ECO:0000256" key="1">
    <source>
        <dbReference type="ARBA" id="ARBA00004141"/>
    </source>
</evidence>
<dbReference type="GO" id="GO:0006874">
    <property type="term" value="P:intracellular calcium ion homeostasis"/>
    <property type="evidence" value="ECO:0007669"/>
    <property type="project" value="TreeGrafter"/>
</dbReference>
<dbReference type="InterPro" id="IPR004837">
    <property type="entry name" value="NaCa_Exmemb"/>
</dbReference>
<evidence type="ECO:0000259" key="6">
    <source>
        <dbReference type="Pfam" id="PF01699"/>
    </source>
</evidence>
<protein>
    <recommendedName>
        <fullName evidence="6">Sodium/calcium exchanger membrane region domain-containing protein</fullName>
    </recommendedName>
</protein>
<keyword evidence="4 5" id="KW-0472">Membrane</keyword>
<feature type="transmembrane region" description="Helical" evidence="5">
    <location>
        <begin position="68"/>
        <end position="92"/>
    </location>
</feature>
<feature type="transmembrane region" description="Helical" evidence="5">
    <location>
        <begin position="127"/>
        <end position="146"/>
    </location>
</feature>
<keyword evidence="2 5" id="KW-0812">Transmembrane</keyword>
<feature type="domain" description="Sodium/calcium exchanger membrane region" evidence="6">
    <location>
        <begin position="8"/>
        <end position="138"/>
    </location>
</feature>
<dbReference type="PANTHER" id="PTHR10846">
    <property type="entry name" value="SODIUM/POTASSIUM/CALCIUM EXCHANGER"/>
    <property type="match status" value="1"/>
</dbReference>
<dbReference type="InterPro" id="IPR004481">
    <property type="entry name" value="K/Na/Ca-exchanger"/>
</dbReference>
<reference evidence="8" key="1">
    <citation type="submission" date="2017-09" db="EMBL/GenBank/DDBJ databases">
        <title>Depth-based differentiation of microbial function through sediment-hosted aquifers and enrichment of novel symbionts in the deep terrestrial subsurface.</title>
        <authorList>
            <person name="Probst A.J."/>
            <person name="Ladd B."/>
            <person name="Jarett J.K."/>
            <person name="Geller-Mcgrath D.E."/>
            <person name="Sieber C.M.K."/>
            <person name="Emerson J.B."/>
            <person name="Anantharaman K."/>
            <person name="Thomas B.C."/>
            <person name="Malmstrom R."/>
            <person name="Stieglmeier M."/>
            <person name="Klingl A."/>
            <person name="Woyke T."/>
            <person name="Ryan C.M."/>
            <person name="Banfield J.F."/>
        </authorList>
    </citation>
    <scope>NUCLEOTIDE SEQUENCE [LARGE SCALE GENOMIC DNA]</scope>
</reference>
<evidence type="ECO:0000256" key="4">
    <source>
        <dbReference type="ARBA" id="ARBA00023136"/>
    </source>
</evidence>
<proteinExistence type="predicted"/>
<keyword evidence="3 5" id="KW-1133">Transmembrane helix</keyword>
<comment type="subcellular location">
    <subcellularLocation>
        <location evidence="1">Membrane</location>
        <topology evidence="1">Multi-pass membrane protein</topology>
    </subcellularLocation>
</comment>
<dbReference type="Gene3D" id="1.20.1420.30">
    <property type="entry name" value="NCX, central ion-binding region"/>
    <property type="match status" value="1"/>
</dbReference>
<dbReference type="PANTHER" id="PTHR10846:SF8">
    <property type="entry name" value="INNER MEMBRANE PROTEIN YRBG"/>
    <property type="match status" value="1"/>
</dbReference>
<dbReference type="EMBL" id="PFEV01000026">
    <property type="protein sequence ID" value="PIV71239.1"/>
    <property type="molecule type" value="Genomic_DNA"/>
</dbReference>
<comment type="caution">
    <text evidence="7">The sequence shown here is derived from an EMBL/GenBank/DDBJ whole genome shotgun (WGS) entry which is preliminary data.</text>
</comment>
<evidence type="ECO:0000313" key="7">
    <source>
        <dbReference type="EMBL" id="PIV71239.1"/>
    </source>
</evidence>
<gene>
    <name evidence="7" type="ORF">COW57_00615</name>
</gene>
<name>A0A2M7EKZ1_9BACT</name>
<evidence type="ECO:0000313" key="8">
    <source>
        <dbReference type="Proteomes" id="UP000228762"/>
    </source>
</evidence>
<sequence>MYETSAKFIIGIVLLLFSTQKLVKLAERISQVIRISPFVIGATLVALGTSLPELIVSAISAYRGDIGLAMGNIIGSNIMNILMVFPVGIFSGKLRIGTRKTQQNVLIMLGATMIFFSTQFINVPKSTSGLFLIGLAALFSIVEYRLGVLGRDYED</sequence>